<evidence type="ECO:0000313" key="2">
    <source>
        <dbReference type="Proteomes" id="UP001433508"/>
    </source>
</evidence>
<protein>
    <submittedName>
        <fullName evidence="1">Uncharacterized protein</fullName>
    </submittedName>
</protein>
<proteinExistence type="predicted"/>
<keyword evidence="2" id="KW-1185">Reference proteome</keyword>
<sequence length="72" mass="8139">MSYLNSGSCLSYLFVFITLSAPSIITHEQSVCFVVFVYVYIVHFILIFRRIPCIAHVGRNHTTSGTLPTVQE</sequence>
<reference evidence="2" key="1">
    <citation type="journal article" date="2024" name="Front. Bioeng. Biotechnol.">
        <title>Genome-scale model development and genomic sequencing of the oleaginous clade Lipomyces.</title>
        <authorList>
            <person name="Czajka J.J."/>
            <person name="Han Y."/>
            <person name="Kim J."/>
            <person name="Mondo S.J."/>
            <person name="Hofstad B.A."/>
            <person name="Robles A."/>
            <person name="Haridas S."/>
            <person name="Riley R."/>
            <person name="LaButti K."/>
            <person name="Pangilinan J."/>
            <person name="Andreopoulos W."/>
            <person name="Lipzen A."/>
            <person name="Yan J."/>
            <person name="Wang M."/>
            <person name="Ng V."/>
            <person name="Grigoriev I.V."/>
            <person name="Spatafora J.W."/>
            <person name="Magnuson J.K."/>
            <person name="Baker S.E."/>
            <person name="Pomraning K.R."/>
        </authorList>
    </citation>
    <scope>NUCLEOTIDE SEQUENCE [LARGE SCALE GENOMIC DNA]</scope>
    <source>
        <strain evidence="2">CBS 7786</strain>
    </source>
</reference>
<evidence type="ECO:0000313" key="1">
    <source>
        <dbReference type="EMBL" id="KAK9239596.1"/>
    </source>
</evidence>
<comment type="caution">
    <text evidence="1">The sequence shown here is derived from an EMBL/GenBank/DDBJ whole genome shotgun (WGS) entry which is preliminary data.</text>
</comment>
<name>A0ACC3T6K6_LIPKO</name>
<dbReference type="Proteomes" id="UP001433508">
    <property type="component" value="Unassembled WGS sequence"/>
</dbReference>
<organism evidence="1 2">
    <name type="scientific">Lipomyces kononenkoae</name>
    <name type="common">Yeast</name>
    <dbReference type="NCBI Taxonomy" id="34357"/>
    <lineage>
        <taxon>Eukaryota</taxon>
        <taxon>Fungi</taxon>
        <taxon>Dikarya</taxon>
        <taxon>Ascomycota</taxon>
        <taxon>Saccharomycotina</taxon>
        <taxon>Lipomycetes</taxon>
        <taxon>Lipomycetales</taxon>
        <taxon>Lipomycetaceae</taxon>
        <taxon>Lipomyces</taxon>
    </lineage>
</organism>
<dbReference type="EMBL" id="MU971345">
    <property type="protein sequence ID" value="KAK9239596.1"/>
    <property type="molecule type" value="Genomic_DNA"/>
</dbReference>
<accession>A0ACC3T6K6</accession>
<gene>
    <name evidence="1" type="ORF">V1525DRAFT_397868</name>
</gene>